<feature type="compositionally biased region" description="Low complexity" evidence="7">
    <location>
        <begin position="323"/>
        <end position="379"/>
    </location>
</feature>
<evidence type="ECO:0000313" key="10">
    <source>
        <dbReference type="EMBL" id="CAB9528553.1"/>
    </source>
</evidence>
<dbReference type="Gene3D" id="2.160.20.10">
    <property type="entry name" value="Single-stranded right-handed beta-helix, Pectin lyase-like"/>
    <property type="match status" value="1"/>
</dbReference>
<gene>
    <name evidence="10" type="ORF">SEMRO_2253_G320930.1</name>
</gene>
<evidence type="ECO:0000256" key="2">
    <source>
        <dbReference type="ARBA" id="ARBA00021911"/>
    </source>
</evidence>
<dbReference type="EMBL" id="CAICTM010002251">
    <property type="protein sequence ID" value="CAB9528553.1"/>
    <property type="molecule type" value="Genomic_DNA"/>
</dbReference>
<dbReference type="SUPFAM" id="SSF51126">
    <property type="entry name" value="Pectin lyase-like"/>
    <property type="match status" value="1"/>
</dbReference>
<comment type="function">
    <text evidence="5">In the vertebrate host, binds to highly sulfated heparan sulfate proteoglycans (HSPGs) on the surface of host hepatocytes and is required for sporozoite invasion of the host hepatocytes.</text>
</comment>
<feature type="compositionally biased region" description="Low complexity" evidence="7">
    <location>
        <begin position="398"/>
        <end position="414"/>
    </location>
</feature>
<comment type="similarity">
    <text evidence="1">Belongs to the plasmodium circumsporozoite protein family.</text>
</comment>
<name>A0A9N8HZE8_9STRA</name>
<dbReference type="PANTHER" id="PTHR44826:SF3">
    <property type="entry name" value="SPORE COAT PROTEIN SP85"/>
    <property type="match status" value="1"/>
</dbReference>
<dbReference type="InterPro" id="IPR051860">
    <property type="entry name" value="Plasmodium_CSP_Invasion"/>
</dbReference>
<evidence type="ECO:0000256" key="4">
    <source>
        <dbReference type="ARBA" id="ARBA00022737"/>
    </source>
</evidence>
<evidence type="ECO:0000256" key="5">
    <source>
        <dbReference type="ARBA" id="ARBA00033726"/>
    </source>
</evidence>
<keyword evidence="8" id="KW-0732">Signal</keyword>
<keyword evidence="11" id="KW-1185">Reference proteome</keyword>
<feature type="signal peptide" evidence="8">
    <location>
        <begin position="1"/>
        <end position="30"/>
    </location>
</feature>
<proteinExistence type="inferred from homology"/>
<evidence type="ECO:0000313" key="11">
    <source>
        <dbReference type="Proteomes" id="UP001153069"/>
    </source>
</evidence>
<feature type="region of interest" description="Disordered" evidence="7">
    <location>
        <begin position="293"/>
        <end position="457"/>
    </location>
</feature>
<feature type="chain" id="PRO_5040470648" description="Circumsporozoite protein" evidence="8">
    <location>
        <begin position="31"/>
        <end position="478"/>
    </location>
</feature>
<evidence type="ECO:0000256" key="3">
    <source>
        <dbReference type="ARBA" id="ARBA00022522"/>
    </source>
</evidence>
<dbReference type="PANTHER" id="PTHR44826">
    <property type="entry name" value="SPORE COAT PROTEIN SP85"/>
    <property type="match status" value="1"/>
</dbReference>
<reference evidence="10" key="1">
    <citation type="submission" date="2020-06" db="EMBL/GenBank/DDBJ databases">
        <authorList>
            <consortium name="Plant Systems Biology data submission"/>
        </authorList>
    </citation>
    <scope>NUCLEOTIDE SEQUENCE</scope>
    <source>
        <strain evidence="10">D6</strain>
    </source>
</reference>
<dbReference type="InterPro" id="IPR012334">
    <property type="entry name" value="Pectin_lyas_fold"/>
</dbReference>
<evidence type="ECO:0000256" key="7">
    <source>
        <dbReference type="SAM" id="MobiDB-lite"/>
    </source>
</evidence>
<comment type="caution">
    <text evidence="10">The sequence shown here is derived from an EMBL/GenBank/DDBJ whole genome shotgun (WGS) entry which is preliminary data.</text>
</comment>
<dbReference type="Proteomes" id="UP001153069">
    <property type="component" value="Unassembled WGS sequence"/>
</dbReference>
<comment type="function">
    <text evidence="6">Essential sporozoite protein. In the mosquito vector, required for sporozoite development in the oocyst, migration through the vector hemolymph and entry into the vector salivary glands. In the vertebrate host, required for sporozoite migration through the host dermis and infection of host hepatocytes. Binds to highly sulfated heparan sulfate proteoglycans (HSPGs) on the surface of host hepatocytes.</text>
</comment>
<organism evidence="10 11">
    <name type="scientific">Seminavis robusta</name>
    <dbReference type="NCBI Taxonomy" id="568900"/>
    <lineage>
        <taxon>Eukaryota</taxon>
        <taxon>Sar</taxon>
        <taxon>Stramenopiles</taxon>
        <taxon>Ochrophyta</taxon>
        <taxon>Bacillariophyta</taxon>
        <taxon>Bacillariophyceae</taxon>
        <taxon>Bacillariophycidae</taxon>
        <taxon>Naviculales</taxon>
        <taxon>Naviculaceae</taxon>
        <taxon>Seminavis</taxon>
    </lineage>
</organism>
<sequence>MLCSKTIVNSTLRLLSIGALLLLLLGSSNATTTPPPSDCVDSWSDLNQAFVVTDDDAMPILKTVVICPGAVLDATGGAITIDGQGLVTLQCGDHGLVEDSCVIQGGDRQFDIVGRYAMLRGLTFRGASSCAVSVETDMPGPATPPDTVFEQCLFEDNSSGDLALAAAAVVYNGGHVRFEDCVFRGNTAFEGAIDVHGGTASFDSCVFESNVATGDTNSLGGVVYAYGENGSANITNCCFVDNEGISLVFLRGGATILRNVNNYGDNTMQVGCNGILDDGENMCGEFSANSCGLTTPSATPSSPPSAIPSLVPSSGPSALPTMSKAPSNAPSSSPSSAPSSNPTSSSKPSSDPSVSPSATPSGSPSFDPSSSPSVSAEPSFGPTAMPSSAPSMFPAIYPSGSPSAVPSKKPSPAVDVISPVAPTPTKGPTNAPETTQAPTPQGSNPGQGRNSDKSGTASSMSLQILASVGAVVLTIAFV</sequence>
<accession>A0A9N8HZE8</accession>
<dbReference type="InterPro" id="IPR039448">
    <property type="entry name" value="Beta_helix"/>
</dbReference>
<feature type="compositionally biased region" description="Polar residues" evidence="7">
    <location>
        <begin position="426"/>
        <end position="457"/>
    </location>
</feature>
<dbReference type="Pfam" id="PF13229">
    <property type="entry name" value="Beta_helix"/>
    <property type="match status" value="1"/>
</dbReference>
<feature type="domain" description="Right handed beta helix" evidence="9">
    <location>
        <begin position="119"/>
        <end position="259"/>
    </location>
</feature>
<dbReference type="AlphaFoldDB" id="A0A9N8HZE8"/>
<evidence type="ECO:0000256" key="1">
    <source>
        <dbReference type="ARBA" id="ARBA00006241"/>
    </source>
</evidence>
<keyword evidence="4" id="KW-0677">Repeat</keyword>
<keyword evidence="3" id="KW-0748">Sporozoite</keyword>
<evidence type="ECO:0000256" key="6">
    <source>
        <dbReference type="ARBA" id="ARBA00045806"/>
    </source>
</evidence>
<dbReference type="InterPro" id="IPR011050">
    <property type="entry name" value="Pectin_lyase_fold/virulence"/>
</dbReference>
<protein>
    <recommendedName>
        <fullName evidence="2">Circumsporozoite protein</fullName>
    </recommendedName>
</protein>
<evidence type="ECO:0000256" key="8">
    <source>
        <dbReference type="SAM" id="SignalP"/>
    </source>
</evidence>
<evidence type="ECO:0000259" key="9">
    <source>
        <dbReference type="Pfam" id="PF13229"/>
    </source>
</evidence>